<comment type="caution">
    <text evidence="2">The sequence shown here is derived from an EMBL/GenBank/DDBJ whole genome shotgun (WGS) entry which is preliminary data.</text>
</comment>
<gene>
    <name evidence="2" type="ORF">JCM21714_4386</name>
</gene>
<evidence type="ECO:0000313" key="3">
    <source>
        <dbReference type="Proteomes" id="UP000019102"/>
    </source>
</evidence>
<evidence type="ECO:0008006" key="4">
    <source>
        <dbReference type="Google" id="ProtNLM"/>
    </source>
</evidence>
<keyword evidence="1" id="KW-0472">Membrane</keyword>
<organism evidence="2 3">
    <name type="scientific">Gracilibacillus boraciitolerans JCM 21714</name>
    <dbReference type="NCBI Taxonomy" id="1298598"/>
    <lineage>
        <taxon>Bacteria</taxon>
        <taxon>Bacillati</taxon>
        <taxon>Bacillota</taxon>
        <taxon>Bacilli</taxon>
        <taxon>Bacillales</taxon>
        <taxon>Bacillaceae</taxon>
        <taxon>Gracilibacillus</taxon>
    </lineage>
</organism>
<feature type="transmembrane region" description="Helical" evidence="1">
    <location>
        <begin position="40"/>
        <end position="57"/>
    </location>
</feature>
<dbReference type="RefSeq" id="WP_035725954.1">
    <property type="nucleotide sequence ID" value="NZ_BAVS01000042.1"/>
</dbReference>
<accession>W4VPP0</accession>
<protein>
    <recommendedName>
        <fullName evidence="4">DUF4129 domain-containing protein</fullName>
    </recommendedName>
</protein>
<keyword evidence="1" id="KW-0812">Transmembrane</keyword>
<feature type="transmembrane region" description="Helical" evidence="1">
    <location>
        <begin position="143"/>
        <end position="161"/>
    </location>
</feature>
<feature type="transmembrane region" description="Helical" evidence="1">
    <location>
        <begin position="118"/>
        <end position="137"/>
    </location>
</feature>
<feature type="transmembrane region" description="Helical" evidence="1">
    <location>
        <begin position="12"/>
        <end position="34"/>
    </location>
</feature>
<dbReference type="STRING" id="1298598.JCM21714_4386"/>
<dbReference type="eggNOG" id="ENOG5032XF9">
    <property type="taxonomic scope" value="Bacteria"/>
</dbReference>
<evidence type="ECO:0000256" key="1">
    <source>
        <dbReference type="SAM" id="Phobius"/>
    </source>
</evidence>
<reference evidence="2 3" key="1">
    <citation type="journal article" date="2014" name="Genome Announc.">
        <title>Draft Genome Sequence of the Boron-Tolerant and Moderately Halotolerant Bacterium Gracilibacillus boraciitolerans JCM 21714T.</title>
        <authorList>
            <person name="Ahmed I."/>
            <person name="Oshima K."/>
            <person name="Suda W."/>
            <person name="Kitamura K."/>
            <person name="Iida T."/>
            <person name="Ohmori Y."/>
            <person name="Fujiwara T."/>
            <person name="Hattori M."/>
            <person name="Ohkuma M."/>
        </authorList>
    </citation>
    <scope>NUCLEOTIDE SEQUENCE [LARGE SCALE GENOMIC DNA]</scope>
    <source>
        <strain evidence="2 3">JCM 21714</strain>
    </source>
</reference>
<evidence type="ECO:0000313" key="2">
    <source>
        <dbReference type="EMBL" id="GAE95172.1"/>
    </source>
</evidence>
<dbReference type="OrthoDB" id="2965879at2"/>
<proteinExistence type="predicted"/>
<feature type="transmembrane region" description="Helical" evidence="1">
    <location>
        <begin position="191"/>
        <end position="212"/>
    </location>
</feature>
<name>W4VPP0_9BACI</name>
<keyword evidence="3" id="KW-1185">Reference proteome</keyword>
<keyword evidence="1" id="KW-1133">Transmembrane helix</keyword>
<sequence>MLVKVRSHLISMVHGLIEFIGFFPLFLLIAVLFFNDSHKYSWFLSLFVLFVAGYFLRQMLQNRWIALISAAVLTILLSLIMIANIWSLIFSVLFGLISSYRGIQHAESEWQEILPSRILWAISMPLYFIGYILFINMDALYRYQHLISYVGFLFIIVMLFITNHEHLQKESLARDKKKKVGSEIKRLNRMYLIFTLILVFAITNFQVVQAAIYNGVRSIIESVIWLASLFNQDSEIIQDEPQQAQMPAFPEVEAQEPSVFAEWMDRITFVIGFLFLAILIIVFTAVVFKKFRRLLKNVFISLWQLIKRVIGKKQAVEATTDYADEKESLFDWKKWRHQNQQKIEAAFIRVTQRKPKFEQMSKEEKVRFLYQQIARNMTKQEKWRSSMTAHEVFALTKNEHSLQQLENWYDDIRYGGKSLQDESEHSLNEIWENFKNHA</sequence>
<dbReference type="Proteomes" id="UP000019102">
    <property type="component" value="Unassembled WGS sequence"/>
</dbReference>
<feature type="transmembrane region" description="Helical" evidence="1">
    <location>
        <begin position="267"/>
        <end position="288"/>
    </location>
</feature>
<dbReference type="AlphaFoldDB" id="W4VPP0"/>
<dbReference type="EMBL" id="BAVS01000042">
    <property type="protein sequence ID" value="GAE95172.1"/>
    <property type="molecule type" value="Genomic_DNA"/>
</dbReference>